<evidence type="ECO:0000313" key="2">
    <source>
        <dbReference type="EMBL" id="RBO96002.1"/>
    </source>
</evidence>
<feature type="transmembrane region" description="Helical" evidence="1">
    <location>
        <begin position="67"/>
        <end position="88"/>
    </location>
</feature>
<comment type="caution">
    <text evidence="2">The sequence shown here is derived from an EMBL/GenBank/DDBJ whole genome shotgun (WGS) entry which is preliminary data.</text>
</comment>
<feature type="transmembrane region" description="Helical" evidence="1">
    <location>
        <begin position="95"/>
        <end position="117"/>
    </location>
</feature>
<accession>A0A366E0Z0</accession>
<evidence type="ECO:0000313" key="3">
    <source>
        <dbReference type="Proteomes" id="UP000252586"/>
    </source>
</evidence>
<keyword evidence="1" id="KW-0812">Transmembrane</keyword>
<feature type="transmembrane region" description="Helical" evidence="1">
    <location>
        <begin position="20"/>
        <end position="47"/>
    </location>
</feature>
<dbReference type="EMBL" id="QNRE01000001">
    <property type="protein sequence ID" value="RBO96002.1"/>
    <property type="molecule type" value="Genomic_DNA"/>
</dbReference>
<dbReference type="Pfam" id="PF08592">
    <property type="entry name" value="Anthrone_oxy"/>
    <property type="match status" value="1"/>
</dbReference>
<dbReference type="AlphaFoldDB" id="A0A366E0Z0"/>
<dbReference type="OrthoDB" id="4827927at2"/>
<evidence type="ECO:0000256" key="1">
    <source>
        <dbReference type="SAM" id="Phobius"/>
    </source>
</evidence>
<dbReference type="RefSeq" id="WP_084537849.1">
    <property type="nucleotide sequence ID" value="NZ_CP107943.1"/>
</dbReference>
<keyword evidence="3" id="KW-1185">Reference proteome</keyword>
<dbReference type="InterPro" id="IPR013901">
    <property type="entry name" value="Anthrone_oxy"/>
</dbReference>
<sequence>MTSQQVHTPVRAATGGGAGFGLGAALVVMALVAGLNFTFSAAVMPNLSGVDDETFVLITQRFNENPVFPLFFTAALVLTAVAAALVAWRAPGPALYWTVAALLLYMVVLAITGGLHLPLNEAIDRAEPTDLARARDDFETPWVIGNFVRTVFCVAALAALARALRLCGRAGR</sequence>
<dbReference type="Proteomes" id="UP000252586">
    <property type="component" value="Unassembled WGS sequence"/>
</dbReference>
<reference evidence="2 3" key="1">
    <citation type="submission" date="2018-06" db="EMBL/GenBank/DDBJ databases">
        <title>Genomic Encyclopedia of Type Strains, Phase IV (KMG-IV): sequencing the most valuable type-strain genomes for metagenomic binning, comparative biology and taxonomic classification.</title>
        <authorList>
            <person name="Goeker M."/>
        </authorList>
    </citation>
    <scope>NUCLEOTIDE SEQUENCE [LARGE SCALE GENOMIC DNA]</scope>
    <source>
        <strain evidence="2 3">DSM 44599</strain>
    </source>
</reference>
<organism evidence="2 3">
    <name type="scientific">Nocardia puris</name>
    <dbReference type="NCBI Taxonomy" id="208602"/>
    <lineage>
        <taxon>Bacteria</taxon>
        <taxon>Bacillati</taxon>
        <taxon>Actinomycetota</taxon>
        <taxon>Actinomycetes</taxon>
        <taxon>Mycobacteriales</taxon>
        <taxon>Nocardiaceae</taxon>
        <taxon>Nocardia</taxon>
    </lineage>
</organism>
<dbReference type="STRING" id="1210090.GCA_001613185_04275"/>
<proteinExistence type="predicted"/>
<gene>
    <name evidence="2" type="ORF">DFR74_10113</name>
</gene>
<keyword evidence="1" id="KW-1133">Transmembrane helix</keyword>
<keyword evidence="1" id="KW-0472">Membrane</keyword>
<protein>
    <submittedName>
        <fullName evidence="2">Putative membrane protein</fullName>
    </submittedName>
</protein>
<name>A0A366E0Z0_9NOCA</name>
<feature type="transmembrane region" description="Helical" evidence="1">
    <location>
        <begin position="142"/>
        <end position="164"/>
    </location>
</feature>